<dbReference type="STRING" id="983965.A0A2T4BRG4"/>
<feature type="compositionally biased region" description="Basic and acidic residues" evidence="1">
    <location>
        <begin position="16"/>
        <end position="39"/>
    </location>
</feature>
<sequence length="75" mass="7513">MPRNGDGSSDNGPFPEADHNIGHGIKDANKSIQKSKDKAAPLPEGLQEHGKAIPGMNASGGQSQGIAQGPGVGQG</sequence>
<name>A0A2T4BRG4_TRILO</name>
<dbReference type="OrthoDB" id="3439627at2759"/>
<dbReference type="Proteomes" id="UP000240760">
    <property type="component" value="Unassembled WGS sequence"/>
</dbReference>
<protein>
    <submittedName>
        <fullName evidence="2">Uncharacterized protein</fullName>
    </submittedName>
</protein>
<evidence type="ECO:0000313" key="2">
    <source>
        <dbReference type="EMBL" id="PTB71913.1"/>
    </source>
</evidence>
<organism evidence="2 3">
    <name type="scientific">Trichoderma longibrachiatum ATCC 18648</name>
    <dbReference type="NCBI Taxonomy" id="983965"/>
    <lineage>
        <taxon>Eukaryota</taxon>
        <taxon>Fungi</taxon>
        <taxon>Dikarya</taxon>
        <taxon>Ascomycota</taxon>
        <taxon>Pezizomycotina</taxon>
        <taxon>Sordariomycetes</taxon>
        <taxon>Hypocreomycetidae</taxon>
        <taxon>Hypocreales</taxon>
        <taxon>Hypocreaceae</taxon>
        <taxon>Trichoderma</taxon>
    </lineage>
</organism>
<accession>A0A2T4BRG4</accession>
<reference evidence="2 3" key="1">
    <citation type="submission" date="2016-07" db="EMBL/GenBank/DDBJ databases">
        <title>Multiple horizontal gene transfer events from other fungi enriched the ability of initially mycotrophic Trichoderma (Ascomycota) to feed on dead plant biomass.</title>
        <authorList>
            <consortium name="DOE Joint Genome Institute"/>
            <person name="Aerts A."/>
            <person name="Atanasova L."/>
            <person name="Chenthamara K."/>
            <person name="Zhang J."/>
            <person name="Grujic M."/>
            <person name="Henrissat B."/>
            <person name="Kuo A."/>
            <person name="Salamov A."/>
            <person name="Lipzen A."/>
            <person name="Labutti K."/>
            <person name="Barry K."/>
            <person name="Miao Y."/>
            <person name="Rahimi M.J."/>
            <person name="Shen Q."/>
            <person name="Grigoriev I.V."/>
            <person name="Kubicek C.P."/>
            <person name="Druzhinina I.S."/>
        </authorList>
    </citation>
    <scope>NUCLEOTIDE SEQUENCE [LARGE SCALE GENOMIC DNA]</scope>
    <source>
        <strain evidence="2 3">ATCC 18648</strain>
    </source>
</reference>
<evidence type="ECO:0000256" key="1">
    <source>
        <dbReference type="SAM" id="MobiDB-lite"/>
    </source>
</evidence>
<proteinExistence type="predicted"/>
<dbReference type="EMBL" id="KZ679144">
    <property type="protein sequence ID" value="PTB71913.1"/>
    <property type="molecule type" value="Genomic_DNA"/>
</dbReference>
<evidence type="ECO:0000313" key="3">
    <source>
        <dbReference type="Proteomes" id="UP000240760"/>
    </source>
</evidence>
<keyword evidence="3" id="KW-1185">Reference proteome</keyword>
<feature type="non-terminal residue" evidence="2">
    <location>
        <position position="75"/>
    </location>
</feature>
<feature type="compositionally biased region" description="Polar residues" evidence="1">
    <location>
        <begin position="1"/>
        <end position="11"/>
    </location>
</feature>
<feature type="region of interest" description="Disordered" evidence="1">
    <location>
        <begin position="1"/>
        <end position="75"/>
    </location>
</feature>
<dbReference type="AlphaFoldDB" id="A0A2T4BRG4"/>
<gene>
    <name evidence="2" type="ORF">M440DRAFT_34355</name>
</gene>